<dbReference type="PANTHER" id="PTHR31879:SF2">
    <property type="entry name" value="DET1- AND DDB1-ASSOCIATED PROTEIN 1"/>
    <property type="match status" value="1"/>
</dbReference>
<keyword evidence="5" id="KW-1185">Reference proteome</keyword>
<dbReference type="SUPFAM" id="SSF68906">
    <property type="entry name" value="SAP domain"/>
    <property type="match status" value="1"/>
</dbReference>
<feature type="compositionally biased region" description="Basic and acidic residues" evidence="2">
    <location>
        <begin position="138"/>
        <end position="149"/>
    </location>
</feature>
<dbReference type="Pfam" id="PF02037">
    <property type="entry name" value="SAP"/>
    <property type="match status" value="1"/>
</dbReference>
<accession>A0A9P0ZZL8</accession>
<feature type="region of interest" description="Disordered" evidence="2">
    <location>
        <begin position="1"/>
        <end position="20"/>
    </location>
</feature>
<organism evidence="4 5">
    <name type="scientific">Cuscuta europaea</name>
    <name type="common">European dodder</name>
    <dbReference type="NCBI Taxonomy" id="41803"/>
    <lineage>
        <taxon>Eukaryota</taxon>
        <taxon>Viridiplantae</taxon>
        <taxon>Streptophyta</taxon>
        <taxon>Embryophyta</taxon>
        <taxon>Tracheophyta</taxon>
        <taxon>Spermatophyta</taxon>
        <taxon>Magnoliopsida</taxon>
        <taxon>eudicotyledons</taxon>
        <taxon>Gunneridae</taxon>
        <taxon>Pentapetalae</taxon>
        <taxon>asterids</taxon>
        <taxon>lamiids</taxon>
        <taxon>Solanales</taxon>
        <taxon>Convolvulaceae</taxon>
        <taxon>Cuscuteae</taxon>
        <taxon>Cuscuta</taxon>
        <taxon>Cuscuta subgen. Cuscuta</taxon>
    </lineage>
</organism>
<gene>
    <name evidence="4" type="ORF">CEURO_LOCUS21082</name>
</gene>
<sequence>MVDAGCGLPTPSSNFKDAMTAPQLGGGGAASKYLSNLPSRGLFSSTFPSSNPGGMRVYICDRDTSAPENQIIKTDEMNILIRSLTLNQQRAESGSKDWQSIPANESSRKRAAERALGGRASAKKAASSSQVVSQQEGAKNRNPDRDLQSLTVERLRALLKERGLSPRGRKDELIARLKESSNE</sequence>
<comment type="caution">
    <text evidence="4">The sequence shown here is derived from an EMBL/GenBank/DDBJ whole genome shotgun (WGS) entry which is preliminary data.</text>
</comment>
<dbReference type="PROSITE" id="PS50800">
    <property type="entry name" value="SAP"/>
    <property type="match status" value="1"/>
</dbReference>
<proteinExistence type="inferred from homology"/>
<dbReference type="SMART" id="SM00513">
    <property type="entry name" value="SAP"/>
    <property type="match status" value="1"/>
</dbReference>
<dbReference type="Pfam" id="PF10172">
    <property type="entry name" value="DDA1"/>
    <property type="match status" value="1"/>
</dbReference>
<evidence type="ECO:0000259" key="3">
    <source>
        <dbReference type="PROSITE" id="PS50800"/>
    </source>
</evidence>
<evidence type="ECO:0000256" key="2">
    <source>
        <dbReference type="SAM" id="MobiDB-lite"/>
    </source>
</evidence>
<dbReference type="InterPro" id="IPR003034">
    <property type="entry name" value="SAP_dom"/>
</dbReference>
<dbReference type="InterPro" id="IPR036361">
    <property type="entry name" value="SAP_dom_sf"/>
</dbReference>
<dbReference type="PANTHER" id="PTHR31879">
    <property type="entry name" value="DET1- AND DDB1-ASSOCIATED PROTEIN 1"/>
    <property type="match status" value="1"/>
</dbReference>
<feature type="domain" description="SAP" evidence="3">
    <location>
        <begin position="147"/>
        <end position="181"/>
    </location>
</feature>
<feature type="compositionally biased region" description="Polar residues" evidence="2">
    <location>
        <begin position="91"/>
        <end position="105"/>
    </location>
</feature>
<reference evidence="4" key="1">
    <citation type="submission" date="2022-07" db="EMBL/GenBank/DDBJ databases">
        <authorList>
            <person name="Macas J."/>
            <person name="Novak P."/>
            <person name="Neumann P."/>
        </authorList>
    </citation>
    <scope>NUCLEOTIDE SEQUENCE</scope>
</reference>
<protein>
    <recommendedName>
        <fullName evidence="3">SAP domain-containing protein</fullName>
    </recommendedName>
</protein>
<comment type="similarity">
    <text evidence="1">Belongs to the DDA1 family.</text>
</comment>
<evidence type="ECO:0000256" key="1">
    <source>
        <dbReference type="ARBA" id="ARBA00008042"/>
    </source>
</evidence>
<dbReference type="AlphaFoldDB" id="A0A9P0ZZL8"/>
<name>A0A9P0ZZL8_CUSEU</name>
<evidence type="ECO:0000313" key="5">
    <source>
        <dbReference type="Proteomes" id="UP001152484"/>
    </source>
</evidence>
<evidence type="ECO:0000313" key="4">
    <source>
        <dbReference type="EMBL" id="CAH9116271.1"/>
    </source>
</evidence>
<feature type="region of interest" description="Disordered" evidence="2">
    <location>
        <begin position="91"/>
        <end position="149"/>
    </location>
</feature>
<dbReference type="EMBL" id="CAMAPE010000070">
    <property type="protein sequence ID" value="CAH9116271.1"/>
    <property type="molecule type" value="Genomic_DNA"/>
</dbReference>
<dbReference type="Proteomes" id="UP001152484">
    <property type="component" value="Unassembled WGS sequence"/>
</dbReference>
<dbReference type="InterPro" id="IPR033575">
    <property type="entry name" value="DDA1-like"/>
</dbReference>
<dbReference type="Gene3D" id="1.10.720.30">
    <property type="entry name" value="SAP domain"/>
    <property type="match status" value="1"/>
</dbReference>
<dbReference type="GO" id="GO:0080008">
    <property type="term" value="C:Cul4-RING E3 ubiquitin ligase complex"/>
    <property type="evidence" value="ECO:0007669"/>
    <property type="project" value="TreeGrafter"/>
</dbReference>
<feature type="compositionally biased region" description="Low complexity" evidence="2">
    <location>
        <begin position="123"/>
        <end position="135"/>
    </location>
</feature>
<dbReference type="InterPro" id="IPR018276">
    <property type="entry name" value="DDA1_dom"/>
</dbReference>
<dbReference type="GO" id="GO:0032436">
    <property type="term" value="P:positive regulation of proteasomal ubiquitin-dependent protein catabolic process"/>
    <property type="evidence" value="ECO:0007669"/>
    <property type="project" value="TreeGrafter"/>
</dbReference>
<dbReference type="OrthoDB" id="445357at2759"/>